<evidence type="ECO:0000256" key="3">
    <source>
        <dbReference type="ARBA" id="ARBA00023239"/>
    </source>
</evidence>
<reference evidence="5 6" key="1">
    <citation type="submission" date="2019-03" db="EMBL/GenBank/DDBJ databases">
        <title>Genomic Encyclopedia of Type Strains, Phase IV (KMG-IV): sequencing the most valuable type-strain genomes for metagenomic binning, comparative biology and taxonomic classification.</title>
        <authorList>
            <person name="Goeker M."/>
        </authorList>
    </citation>
    <scope>NUCLEOTIDE SEQUENCE [LARGE SCALE GENOMIC DNA]</scope>
    <source>
        <strain evidence="5 6">DSM 23344</strain>
    </source>
</reference>
<organism evidence="5 6">
    <name type="scientific">Chromatocurvus halotolerans</name>
    <dbReference type="NCBI Taxonomy" id="1132028"/>
    <lineage>
        <taxon>Bacteria</taxon>
        <taxon>Pseudomonadati</taxon>
        <taxon>Pseudomonadota</taxon>
        <taxon>Gammaproteobacteria</taxon>
        <taxon>Cellvibrionales</taxon>
        <taxon>Halieaceae</taxon>
        <taxon>Chromatocurvus</taxon>
    </lineage>
</organism>
<evidence type="ECO:0000313" key="6">
    <source>
        <dbReference type="Proteomes" id="UP000294980"/>
    </source>
</evidence>
<dbReference type="AlphaFoldDB" id="A0A4R2LG34"/>
<dbReference type="Pfam" id="PF04115">
    <property type="entry name" value="Ureidogly_lyase"/>
    <property type="match status" value="1"/>
</dbReference>
<dbReference type="Proteomes" id="UP000294980">
    <property type="component" value="Unassembled WGS sequence"/>
</dbReference>
<comment type="catalytic activity">
    <reaction evidence="4">
        <text>(S)-ureidoglycolate = urea + glyoxylate</text>
        <dbReference type="Rhea" id="RHEA:11304"/>
        <dbReference type="ChEBI" id="CHEBI:16199"/>
        <dbReference type="ChEBI" id="CHEBI:36655"/>
        <dbReference type="ChEBI" id="CHEBI:57296"/>
        <dbReference type="EC" id="4.3.2.3"/>
    </reaction>
</comment>
<dbReference type="EMBL" id="SLWX01000001">
    <property type="protein sequence ID" value="TCO78245.1"/>
    <property type="molecule type" value="Genomic_DNA"/>
</dbReference>
<dbReference type="GO" id="GO:0050385">
    <property type="term" value="F:ureidoglycolate lyase activity"/>
    <property type="evidence" value="ECO:0007669"/>
    <property type="project" value="UniProtKB-EC"/>
</dbReference>
<comment type="subunit">
    <text evidence="1">Homodimer.</text>
</comment>
<protein>
    <submittedName>
        <fullName evidence="5">Ureidoglycolate lyase</fullName>
    </submittedName>
</protein>
<dbReference type="GO" id="GO:0004848">
    <property type="term" value="F:ureidoglycolate hydrolase activity"/>
    <property type="evidence" value="ECO:0007669"/>
    <property type="project" value="InterPro"/>
</dbReference>
<dbReference type="InterPro" id="IPR007247">
    <property type="entry name" value="Ureidogly_lyase"/>
</dbReference>
<dbReference type="PIRSF" id="PIRSF017306">
    <property type="entry name" value="Ureidogly_hydro"/>
    <property type="match status" value="1"/>
</dbReference>
<dbReference type="SUPFAM" id="SSF51182">
    <property type="entry name" value="RmlC-like cupins"/>
    <property type="match status" value="1"/>
</dbReference>
<evidence type="ECO:0000313" key="5">
    <source>
        <dbReference type="EMBL" id="TCO78245.1"/>
    </source>
</evidence>
<keyword evidence="6" id="KW-1185">Reference proteome</keyword>
<dbReference type="GO" id="GO:0000256">
    <property type="term" value="P:allantoin catabolic process"/>
    <property type="evidence" value="ECO:0007669"/>
    <property type="project" value="InterPro"/>
</dbReference>
<sequence length="184" mass="19528">MSGHRTPEPLILQALSAAAFAPFGAVIEPAAAAHEYPINDGLTYRYDDIARAHSFPAGQSNGEMNSADTGLGFSIFRARPVALPFALQRMERHPLGTQAFINTGNVAFAIVVAPPGAFDAAAMRAFLAAPGQSINYHVGTWHHHLLALGRGDFIVVDRIGDGNCDEMALPEPIMLVASSADGHR</sequence>
<evidence type="ECO:0000256" key="4">
    <source>
        <dbReference type="ARBA" id="ARBA00047684"/>
    </source>
</evidence>
<dbReference type="RefSeq" id="WP_117316243.1">
    <property type="nucleotide sequence ID" value="NZ_QQSW01000006.1"/>
</dbReference>
<dbReference type="CDD" id="cd20298">
    <property type="entry name" value="cupin_UAH"/>
    <property type="match status" value="1"/>
</dbReference>
<evidence type="ECO:0000256" key="1">
    <source>
        <dbReference type="ARBA" id="ARBA00011738"/>
    </source>
</evidence>
<dbReference type="PANTHER" id="PTHR21221:SF1">
    <property type="entry name" value="UREIDOGLYCOLATE LYASE"/>
    <property type="match status" value="1"/>
</dbReference>
<dbReference type="GO" id="GO:0006144">
    <property type="term" value="P:purine nucleobase metabolic process"/>
    <property type="evidence" value="ECO:0007669"/>
    <property type="project" value="UniProtKB-KW"/>
</dbReference>
<keyword evidence="3 5" id="KW-0456">Lyase</keyword>
<gene>
    <name evidence="5" type="ORF">EV688_10158</name>
</gene>
<dbReference type="InterPro" id="IPR011051">
    <property type="entry name" value="RmlC_Cupin_sf"/>
</dbReference>
<dbReference type="OrthoDB" id="9804602at2"/>
<dbReference type="PANTHER" id="PTHR21221">
    <property type="entry name" value="UREIDOGLYCOLATE HYDROLASE"/>
    <property type="match status" value="1"/>
</dbReference>
<dbReference type="Gene3D" id="2.60.120.480">
    <property type="entry name" value="Ureidoglycolate hydrolase"/>
    <property type="match status" value="1"/>
</dbReference>
<dbReference type="InterPro" id="IPR047233">
    <property type="entry name" value="UAH_cupin"/>
</dbReference>
<keyword evidence="2" id="KW-0659">Purine metabolism</keyword>
<accession>A0A4R2LG34</accession>
<comment type="caution">
    <text evidence="5">The sequence shown here is derived from an EMBL/GenBank/DDBJ whole genome shotgun (WGS) entry which is preliminary data.</text>
</comment>
<name>A0A4R2LG34_9GAMM</name>
<proteinExistence type="predicted"/>
<dbReference type="InterPro" id="IPR024060">
    <property type="entry name" value="Ureidoglycolate_lyase_dom_sf"/>
</dbReference>
<evidence type="ECO:0000256" key="2">
    <source>
        <dbReference type="ARBA" id="ARBA00022631"/>
    </source>
</evidence>